<dbReference type="InterPro" id="IPR006212">
    <property type="entry name" value="Furin_repeat"/>
</dbReference>
<dbReference type="EMBL" id="KK852421">
    <property type="protein sequence ID" value="KDR24285.1"/>
    <property type="molecule type" value="Genomic_DNA"/>
</dbReference>
<organism evidence="2 3">
    <name type="scientific">Zootermopsis nevadensis</name>
    <name type="common">Dampwood termite</name>
    <dbReference type="NCBI Taxonomy" id="136037"/>
    <lineage>
        <taxon>Eukaryota</taxon>
        <taxon>Metazoa</taxon>
        <taxon>Ecdysozoa</taxon>
        <taxon>Arthropoda</taxon>
        <taxon>Hexapoda</taxon>
        <taxon>Insecta</taxon>
        <taxon>Pterygota</taxon>
        <taxon>Neoptera</taxon>
        <taxon>Polyneoptera</taxon>
        <taxon>Dictyoptera</taxon>
        <taxon>Blattodea</taxon>
        <taxon>Blattoidea</taxon>
        <taxon>Termitoidae</taxon>
        <taxon>Termopsidae</taxon>
        <taxon>Zootermopsis</taxon>
    </lineage>
</organism>
<accession>A0A067RTZ6</accession>
<dbReference type="SUPFAM" id="SSF57184">
    <property type="entry name" value="Growth factor receptor domain"/>
    <property type="match status" value="1"/>
</dbReference>
<evidence type="ECO:0000256" key="1">
    <source>
        <dbReference type="SAM" id="Phobius"/>
    </source>
</evidence>
<dbReference type="OMA" id="EYMGRIC"/>
<protein>
    <submittedName>
        <fullName evidence="2">Uncharacterized protein</fullName>
    </submittedName>
</protein>
<dbReference type="InParanoid" id="A0A067RTZ6"/>
<evidence type="ECO:0000313" key="2">
    <source>
        <dbReference type="EMBL" id="KDR24285.1"/>
    </source>
</evidence>
<keyword evidence="3" id="KW-1185">Reference proteome</keyword>
<evidence type="ECO:0000313" key="3">
    <source>
        <dbReference type="Proteomes" id="UP000027135"/>
    </source>
</evidence>
<dbReference type="STRING" id="136037.A0A067RTZ6"/>
<dbReference type="AlphaFoldDB" id="A0A067RTZ6"/>
<feature type="transmembrane region" description="Helical" evidence="1">
    <location>
        <begin position="98"/>
        <end position="122"/>
    </location>
</feature>
<keyword evidence="1" id="KW-1133">Transmembrane helix</keyword>
<name>A0A067RTZ6_ZOONE</name>
<sequence>MKMESQNAGIEFSTGKPHYQGCGEQKDCLRCDMNKGSGNDGDSWAPHCIKCAHLIVMGSRQCVDRCPAGYREDWSSFVSYMGRICYETGFFGLSGRSLAIVVGTISGAAICMGVLLGSFLYLRNRRHRITKTASFSSSSARNESPDHDTLERKEFVKHLSTLRCEAPVFLAMLNDTRRQVRELYHTNGRGDSAVQAYRPVLTDLARILTLLNRPEHLIESPPADWEKLLAWGERVLRRYKKQNPHQVAQAQLVSFLQVPIQTNQSSTPSLYVSPELNHRTLTTFQPVATNPSETDKHVNCQNNQNHHTGVPANQSLQELAISTFDNNYNNAHLAGNDAVLRRDATVLQPSFISGDFNPCWEFSPSNYTILAEWSASRDYLDEDDFFTLGFRPQDEITTEL</sequence>
<keyword evidence="1" id="KW-0472">Membrane</keyword>
<reference evidence="2 3" key="1">
    <citation type="journal article" date="2014" name="Nat. Commun.">
        <title>Molecular traces of alternative social organization in a termite genome.</title>
        <authorList>
            <person name="Terrapon N."/>
            <person name="Li C."/>
            <person name="Robertson H.M."/>
            <person name="Ji L."/>
            <person name="Meng X."/>
            <person name="Booth W."/>
            <person name="Chen Z."/>
            <person name="Childers C.P."/>
            <person name="Glastad K.M."/>
            <person name="Gokhale K."/>
            <person name="Gowin J."/>
            <person name="Gronenberg W."/>
            <person name="Hermansen R.A."/>
            <person name="Hu H."/>
            <person name="Hunt B.G."/>
            <person name="Huylmans A.K."/>
            <person name="Khalil S.M."/>
            <person name="Mitchell R.D."/>
            <person name="Munoz-Torres M.C."/>
            <person name="Mustard J.A."/>
            <person name="Pan H."/>
            <person name="Reese J.T."/>
            <person name="Scharf M.E."/>
            <person name="Sun F."/>
            <person name="Vogel H."/>
            <person name="Xiao J."/>
            <person name="Yang W."/>
            <person name="Yang Z."/>
            <person name="Yang Z."/>
            <person name="Zhou J."/>
            <person name="Zhu J."/>
            <person name="Brent C.S."/>
            <person name="Elsik C.G."/>
            <person name="Goodisman M.A."/>
            <person name="Liberles D.A."/>
            <person name="Roe R.M."/>
            <person name="Vargo E.L."/>
            <person name="Vilcinskas A."/>
            <person name="Wang J."/>
            <person name="Bornberg-Bauer E."/>
            <person name="Korb J."/>
            <person name="Zhang G."/>
            <person name="Liebig J."/>
        </authorList>
    </citation>
    <scope>NUCLEOTIDE SEQUENCE [LARGE SCALE GENOMIC DNA]</scope>
    <source>
        <tissue evidence="2">Whole organism</tissue>
    </source>
</reference>
<gene>
    <name evidence="2" type="ORF">L798_06747</name>
</gene>
<dbReference type="eggNOG" id="ENOG502S0UR">
    <property type="taxonomic scope" value="Eukaryota"/>
</dbReference>
<dbReference type="InterPro" id="IPR009030">
    <property type="entry name" value="Growth_fac_rcpt_cys_sf"/>
</dbReference>
<proteinExistence type="predicted"/>
<dbReference type="CDD" id="cd00064">
    <property type="entry name" value="FU"/>
    <property type="match status" value="1"/>
</dbReference>
<dbReference type="FunCoup" id="A0A067RTZ6">
    <property type="interactions" value="51"/>
</dbReference>
<dbReference type="Proteomes" id="UP000027135">
    <property type="component" value="Unassembled WGS sequence"/>
</dbReference>
<keyword evidence="1" id="KW-0812">Transmembrane</keyword>